<accession>A0A4Y7UD14</accession>
<dbReference type="AlphaFoldDB" id="A0A4Y7UD14"/>
<dbReference type="EMBL" id="QWDN01000004">
    <property type="protein sequence ID" value="TEB43898.1"/>
    <property type="molecule type" value="Genomic_DNA"/>
</dbReference>
<feature type="transmembrane region" description="Helical" evidence="1">
    <location>
        <begin position="38"/>
        <end position="58"/>
    </location>
</feature>
<comment type="caution">
    <text evidence="3">The sequence shown here is derived from an EMBL/GenBank/DDBJ whole genome shotgun (WGS) entry which is preliminary data.</text>
</comment>
<evidence type="ECO:0000313" key="2">
    <source>
        <dbReference type="EMBL" id="TCN57590.1"/>
    </source>
</evidence>
<dbReference type="EMBL" id="SLWA01000004">
    <property type="protein sequence ID" value="TCN57590.1"/>
    <property type="molecule type" value="Genomic_DNA"/>
</dbReference>
<keyword evidence="4" id="KW-1185">Reference proteome</keyword>
<evidence type="ECO:0000313" key="5">
    <source>
        <dbReference type="Proteomes" id="UP000298340"/>
    </source>
</evidence>
<keyword evidence="1" id="KW-0812">Transmembrane</keyword>
<gene>
    <name evidence="3" type="ORF">D0809_13480</name>
    <name evidence="2" type="ORF">EV142_104250</name>
</gene>
<dbReference type="Proteomes" id="UP000298340">
    <property type="component" value="Unassembled WGS sequence"/>
</dbReference>
<reference evidence="3 5" key="2">
    <citation type="journal article" date="2018" name="Syst. Appl. Microbiol.">
        <title>Flavobacterium circumlabens sp. nov. and Flavobacterium cupreum sp. nov., two psychrotrophic species isolated from Antarctic environmental samples.</title>
        <authorList>
            <person name="Kralova S."/>
            <person name="Busse H.J."/>
            <person name="Svec P."/>
            <person name="Maslanova I."/>
            <person name="Stankova E."/>
            <person name="Bartak M."/>
            <person name="Sedlacek I."/>
        </authorList>
    </citation>
    <scope>NUCLEOTIDE SEQUENCE [LARGE SCALE GENOMIC DNA]</scope>
    <source>
        <strain evidence="3 5">CCM 8828</strain>
    </source>
</reference>
<evidence type="ECO:0000313" key="3">
    <source>
        <dbReference type="EMBL" id="TEB43898.1"/>
    </source>
</evidence>
<dbReference type="OrthoDB" id="1452486at2"/>
<dbReference type="Proteomes" id="UP000295270">
    <property type="component" value="Unassembled WGS sequence"/>
</dbReference>
<protein>
    <submittedName>
        <fullName evidence="3">Uncharacterized protein</fullName>
    </submittedName>
</protein>
<keyword evidence="1" id="KW-1133">Transmembrane helix</keyword>
<reference evidence="2 4" key="1">
    <citation type="journal article" date="2015" name="Stand. Genomic Sci.">
        <title>Genomic Encyclopedia of Bacterial and Archaeal Type Strains, Phase III: the genomes of soil and plant-associated and newly described type strains.</title>
        <authorList>
            <person name="Whitman W.B."/>
            <person name="Woyke T."/>
            <person name="Klenk H.P."/>
            <person name="Zhou Y."/>
            <person name="Lilburn T.G."/>
            <person name="Beck B.J."/>
            <person name="De Vos P."/>
            <person name="Vandamme P."/>
            <person name="Eisen J.A."/>
            <person name="Garrity G."/>
            <person name="Hugenholtz P."/>
            <person name="Kyrpides N.C."/>
        </authorList>
    </citation>
    <scope>NUCLEOTIDE SEQUENCE [LARGE SCALE GENOMIC DNA]</scope>
    <source>
        <strain evidence="2 4">P5626</strain>
    </source>
</reference>
<evidence type="ECO:0000313" key="4">
    <source>
        <dbReference type="Proteomes" id="UP000295270"/>
    </source>
</evidence>
<feature type="transmembrane region" description="Helical" evidence="1">
    <location>
        <begin position="110"/>
        <end position="133"/>
    </location>
</feature>
<keyword evidence="1" id="KW-0472">Membrane</keyword>
<name>A0A4Y7UD14_9FLAO</name>
<sequence>MKFIKKSYYYFFYKIYRSIEYTSNSFGGETLISSKAGLVMLALQVWVLISISAYYAIYTKTFIELTISMPIVYIPAIIVFAFNYFTLDYKDNWKKYNIEFANYSKRKNRIGGWIVFGIILLIISNLIFSFYLMSQVDWSQYR</sequence>
<reference evidence="2" key="3">
    <citation type="submission" date="2019-03" db="EMBL/GenBank/DDBJ databases">
        <authorList>
            <person name="Whitman W."/>
            <person name="Huntemann M."/>
            <person name="Clum A."/>
            <person name="Pillay M."/>
            <person name="Palaniappan K."/>
            <person name="Varghese N."/>
            <person name="Mikhailova N."/>
            <person name="Stamatis D."/>
            <person name="Reddy T."/>
            <person name="Daum C."/>
            <person name="Shapiro N."/>
            <person name="Ivanova N."/>
            <person name="Kyrpides N."/>
            <person name="Woyke T."/>
        </authorList>
    </citation>
    <scope>NUCLEOTIDE SEQUENCE</scope>
    <source>
        <strain evidence="2">P5626</strain>
    </source>
</reference>
<dbReference type="RefSeq" id="WP_132036122.1">
    <property type="nucleotide sequence ID" value="NZ_QWDN01000004.1"/>
</dbReference>
<evidence type="ECO:0000256" key="1">
    <source>
        <dbReference type="SAM" id="Phobius"/>
    </source>
</evidence>
<organism evidence="3 5">
    <name type="scientific">Flavobacterium circumlabens</name>
    <dbReference type="NCBI Taxonomy" id="2133765"/>
    <lineage>
        <taxon>Bacteria</taxon>
        <taxon>Pseudomonadati</taxon>
        <taxon>Bacteroidota</taxon>
        <taxon>Flavobacteriia</taxon>
        <taxon>Flavobacteriales</taxon>
        <taxon>Flavobacteriaceae</taxon>
        <taxon>Flavobacterium</taxon>
    </lineage>
</organism>
<feature type="transmembrane region" description="Helical" evidence="1">
    <location>
        <begin position="70"/>
        <end position="89"/>
    </location>
</feature>
<proteinExistence type="predicted"/>